<keyword evidence="2" id="KW-0328">Glycosyltransferase</keyword>
<gene>
    <name evidence="5" type="ORF">ELH40_35850</name>
</gene>
<dbReference type="InterPro" id="IPR029044">
    <property type="entry name" value="Nucleotide-diphossugar_trans"/>
</dbReference>
<comment type="similarity">
    <text evidence="1">Belongs to the glycosyltransferase 2 family.</text>
</comment>
<dbReference type="Gene3D" id="3.90.550.10">
    <property type="entry name" value="Spore Coat Polysaccharide Biosynthesis Protein SpsA, Chain A"/>
    <property type="match status" value="1"/>
</dbReference>
<keyword evidence="3" id="KW-0808">Transferase</keyword>
<accession>A0AB38HRV1</accession>
<evidence type="ECO:0000259" key="4">
    <source>
        <dbReference type="Pfam" id="PF00535"/>
    </source>
</evidence>
<evidence type="ECO:0000256" key="1">
    <source>
        <dbReference type="ARBA" id="ARBA00006739"/>
    </source>
</evidence>
<dbReference type="InterPro" id="IPR001173">
    <property type="entry name" value="Glyco_trans_2-like"/>
</dbReference>
<evidence type="ECO:0000313" key="6">
    <source>
        <dbReference type="Proteomes" id="UP000294215"/>
    </source>
</evidence>
<dbReference type="RefSeq" id="WP_130817678.1">
    <property type="nucleotide sequence ID" value="NZ_SIMR01000006.1"/>
</dbReference>
<name>A0AB38HRV1_9HYPH</name>
<comment type="caution">
    <text evidence="5">The sequence shown here is derived from an EMBL/GenBank/DDBJ whole genome shotgun (WGS) entry which is preliminary data.</text>
</comment>
<dbReference type="Proteomes" id="UP000294215">
    <property type="component" value="Unassembled WGS sequence"/>
</dbReference>
<dbReference type="PANTHER" id="PTHR43685">
    <property type="entry name" value="GLYCOSYLTRANSFERASE"/>
    <property type="match status" value="1"/>
</dbReference>
<reference evidence="5 6" key="1">
    <citation type="submission" date="2019-02" db="EMBL/GenBank/DDBJ databases">
        <title>The genomic architecture of introgression among sibling species of bacteria.</title>
        <authorList>
            <person name="Cavassim M.I.A."/>
            <person name="Moeskjaer S."/>
            <person name="Moslemi C."/>
            <person name="Fields B."/>
            <person name="Bachmann A."/>
            <person name="Vilhjalmsson B."/>
            <person name="Schierup M.H."/>
            <person name="Young J.P.W."/>
            <person name="Andersen S.U."/>
        </authorList>
    </citation>
    <scope>NUCLEOTIDE SEQUENCE [LARGE SCALE GENOMIC DNA]</scope>
    <source>
        <strain evidence="5 6">SM92</strain>
        <plasmid evidence="5">pSM92_Rh12</plasmid>
    </source>
</reference>
<organism evidence="5 6">
    <name type="scientific">Rhizobium ruizarguesonis</name>
    <dbReference type="NCBI Taxonomy" id="2081791"/>
    <lineage>
        <taxon>Bacteria</taxon>
        <taxon>Pseudomonadati</taxon>
        <taxon>Pseudomonadota</taxon>
        <taxon>Alphaproteobacteria</taxon>
        <taxon>Hyphomicrobiales</taxon>
        <taxon>Rhizobiaceae</taxon>
        <taxon>Rhizobium/Agrobacterium group</taxon>
        <taxon>Rhizobium</taxon>
    </lineage>
</organism>
<protein>
    <submittedName>
        <fullName evidence="5">Glycosyltransferase</fullName>
    </submittedName>
</protein>
<dbReference type="AlphaFoldDB" id="A0AB38HRV1"/>
<dbReference type="Pfam" id="PF00535">
    <property type="entry name" value="Glycos_transf_2"/>
    <property type="match status" value="1"/>
</dbReference>
<evidence type="ECO:0000256" key="2">
    <source>
        <dbReference type="ARBA" id="ARBA00022676"/>
    </source>
</evidence>
<dbReference type="InterPro" id="IPR050834">
    <property type="entry name" value="Glycosyltransf_2"/>
</dbReference>
<dbReference type="SUPFAM" id="SSF53448">
    <property type="entry name" value="Nucleotide-diphospho-sugar transferases"/>
    <property type="match status" value="1"/>
</dbReference>
<proteinExistence type="inferred from homology"/>
<dbReference type="EMBL" id="SIMR01000006">
    <property type="protein sequence ID" value="TBC02986.1"/>
    <property type="molecule type" value="Genomic_DNA"/>
</dbReference>
<sequence length="262" mass="29201">MLSVLICTTGGGDLKQVVDVFRRETDVPLEIVIVIDNPNADVSHFSELAATDKRLKIHVNSVNQGLTKSLNIGLRLATGDVIVRNDDDDIPAAQRLAKIYAHFQATSADFVYSFAEGKSENNSSTWSIKGPIEGPEIVAALRKRNFIVASTVAYRRSRVVDIGGYCEPFRYAQDYELYLRSARHGLTFSCIPEQLIQRRYSADSITVAKRKRQALFSFAARLMDISEAGSLSDAARTILKYSFILLTPNSLRRLRRTIGRGK</sequence>
<dbReference type="PANTHER" id="PTHR43685:SF5">
    <property type="entry name" value="GLYCOSYLTRANSFERASE EPSE-RELATED"/>
    <property type="match status" value="1"/>
</dbReference>
<dbReference type="GO" id="GO:0016757">
    <property type="term" value="F:glycosyltransferase activity"/>
    <property type="evidence" value="ECO:0007669"/>
    <property type="project" value="UniProtKB-KW"/>
</dbReference>
<keyword evidence="5" id="KW-0614">Plasmid</keyword>
<evidence type="ECO:0000313" key="5">
    <source>
        <dbReference type="EMBL" id="TBC02986.1"/>
    </source>
</evidence>
<geneLocation type="plasmid" evidence="5">
    <name>pSM92_Rh12</name>
</geneLocation>
<feature type="domain" description="Glycosyltransferase 2-like" evidence="4">
    <location>
        <begin position="12"/>
        <end position="150"/>
    </location>
</feature>
<evidence type="ECO:0000256" key="3">
    <source>
        <dbReference type="ARBA" id="ARBA00022679"/>
    </source>
</evidence>